<dbReference type="SMART" id="SM00382">
    <property type="entry name" value="AAA"/>
    <property type="match status" value="1"/>
</dbReference>
<dbReference type="PANTHER" id="PTHR43581:SF2">
    <property type="entry name" value="EXCINUCLEASE ATPASE SUBUNIT"/>
    <property type="match status" value="1"/>
</dbReference>
<dbReference type="Proteomes" id="UP000182058">
    <property type="component" value="Chromosome I"/>
</dbReference>
<protein>
    <submittedName>
        <fullName evidence="2">AAA domain-containing protein, putative AbiEii toxin, Type IV TA system</fullName>
    </submittedName>
</protein>
<evidence type="ECO:0000313" key="3">
    <source>
        <dbReference type="Proteomes" id="UP000182058"/>
    </source>
</evidence>
<dbReference type="InterPro" id="IPR003959">
    <property type="entry name" value="ATPase_AAA_core"/>
</dbReference>
<dbReference type="PANTHER" id="PTHR43581">
    <property type="entry name" value="ATP/GTP PHOSPHATASE"/>
    <property type="match status" value="1"/>
</dbReference>
<dbReference type="InterPro" id="IPR051396">
    <property type="entry name" value="Bact_Antivir_Def_Nuclease"/>
</dbReference>
<dbReference type="InterPro" id="IPR003593">
    <property type="entry name" value="AAA+_ATPase"/>
</dbReference>
<dbReference type="SUPFAM" id="SSF52540">
    <property type="entry name" value="P-loop containing nucleoside triphosphate hydrolases"/>
    <property type="match status" value="1"/>
</dbReference>
<feature type="domain" description="AAA+ ATPase" evidence="1">
    <location>
        <begin position="203"/>
        <end position="475"/>
    </location>
</feature>
<dbReference type="InterPro" id="IPR027417">
    <property type="entry name" value="P-loop_NTPase"/>
</dbReference>
<gene>
    <name evidence="2" type="ORF">SAMN04490201_4302</name>
</gene>
<dbReference type="Gene3D" id="3.40.50.300">
    <property type="entry name" value="P-loop containing nucleotide triphosphate hydrolases"/>
    <property type="match status" value="1"/>
</dbReference>
<evidence type="ECO:0000259" key="1">
    <source>
        <dbReference type="SMART" id="SM00382"/>
    </source>
</evidence>
<dbReference type="Pfam" id="PF13304">
    <property type="entry name" value="AAA_21"/>
    <property type="match status" value="1"/>
</dbReference>
<keyword evidence="3" id="KW-1185">Reference proteome</keyword>
<evidence type="ECO:0000313" key="2">
    <source>
        <dbReference type="EMBL" id="SDU72548.1"/>
    </source>
</evidence>
<accession>A0ABY0W4K7</accession>
<reference evidence="2 3" key="1">
    <citation type="submission" date="2016-10" db="EMBL/GenBank/DDBJ databases">
        <authorList>
            <person name="Varghese N."/>
            <person name="Submissions S."/>
        </authorList>
    </citation>
    <scope>NUCLEOTIDE SEQUENCE [LARGE SCALE GENOMIC DNA]</scope>
    <source>
        <strain evidence="2 3">BS3667</strain>
    </source>
</reference>
<organism evidence="2 3">
    <name type="scientific">Pseudomonas psychrophila</name>
    <dbReference type="NCBI Taxonomy" id="122355"/>
    <lineage>
        <taxon>Bacteria</taxon>
        <taxon>Pseudomonadati</taxon>
        <taxon>Pseudomonadota</taxon>
        <taxon>Gammaproteobacteria</taxon>
        <taxon>Pseudomonadales</taxon>
        <taxon>Pseudomonadaceae</taxon>
        <taxon>Pseudomonas</taxon>
    </lineage>
</organism>
<name>A0ABY0W4K7_9PSED</name>
<proteinExistence type="predicted"/>
<sequence>MPISIYPPSSRNLKSIDTQFALQQDDWNDYSYKTLYHLYYRPSASKPDKVKYIGGVKILKRDQETGPQLIQKPFSRLGHGWVSVGTSLDYYKRLNELPIKHREKIMSALQDAVAIPDLIEEFQNETGWKTSIFRNTSNWNKFLSDARVLYEGNFSALVGMEDFSFRPKGATESIDFNFEAPVPPDYGGSYRKIGPSRTKVLLPERIVVLVGRNGSGKSTILSRLAHLAYASPQERNKKELLAMGEITPASIGFMRVVTISYSAFDSFVVPGLAEKDLKQIIEDIDNGDSRFVFCGLRDIVREVSKDLARAESKPESARSSVSMDRRSSTELKPIDALADEFIKLLKAIRENKDENLFKAAIEPLMTDPSFRDFTVELDALLSSTRLARKYFMQWSTGHKIALHVIASLVAHTRPQSLVLFDEPETHLHPPLMAALMHSVRLILTEVNAYCVVATHSPVLLQETLARHVRYVERNGSTLTITPPTLETYGENIGILTYDSFGLTAASTDYHAALDLLAAEYDTLKEIDTIFEFGLSAQARAYVLSKMAKRRLAR</sequence>
<dbReference type="EMBL" id="LT629795">
    <property type="protein sequence ID" value="SDU72548.1"/>
    <property type="molecule type" value="Genomic_DNA"/>
</dbReference>